<feature type="compositionally biased region" description="Basic and acidic residues" evidence="1">
    <location>
        <begin position="37"/>
        <end position="46"/>
    </location>
</feature>
<sequence>MKKTFFMLIGISLFCSAYATGITQIAANDKGYGIYHDTGKDEHNPDKTLNYNTSNSDGIGNAGNTTGIGADHTNGNGPSN</sequence>
<dbReference type="EMBL" id="LNYW01000074">
    <property type="protein sequence ID" value="KTD56424.1"/>
    <property type="molecule type" value="Genomic_DNA"/>
</dbReference>
<protein>
    <submittedName>
        <fullName evidence="3">Uncharacterized protein</fullName>
    </submittedName>
</protein>
<keyword evidence="2" id="KW-0732">Signal</keyword>
<comment type="caution">
    <text evidence="3">The sequence shown here is derived from an EMBL/GenBank/DDBJ whole genome shotgun (WGS) entry which is preliminary data.</text>
</comment>
<feature type="region of interest" description="Disordered" evidence="1">
    <location>
        <begin position="37"/>
        <end position="80"/>
    </location>
</feature>
<keyword evidence="4" id="KW-1185">Reference proteome</keyword>
<feature type="compositionally biased region" description="Low complexity" evidence="1">
    <location>
        <begin position="57"/>
        <end position="71"/>
    </location>
</feature>
<proteinExistence type="predicted"/>
<feature type="signal peptide" evidence="2">
    <location>
        <begin position="1"/>
        <end position="19"/>
    </location>
</feature>
<organism evidence="3 4">
    <name type="scientific">Legionella shakespearei DSM 23087</name>
    <dbReference type="NCBI Taxonomy" id="1122169"/>
    <lineage>
        <taxon>Bacteria</taxon>
        <taxon>Pseudomonadati</taxon>
        <taxon>Pseudomonadota</taxon>
        <taxon>Gammaproteobacteria</taxon>
        <taxon>Legionellales</taxon>
        <taxon>Legionellaceae</taxon>
        <taxon>Legionella</taxon>
    </lineage>
</organism>
<name>A0A0W0YHJ3_9GAMM</name>
<evidence type="ECO:0000256" key="2">
    <source>
        <dbReference type="SAM" id="SignalP"/>
    </source>
</evidence>
<evidence type="ECO:0000256" key="1">
    <source>
        <dbReference type="SAM" id="MobiDB-lite"/>
    </source>
</evidence>
<evidence type="ECO:0000313" key="4">
    <source>
        <dbReference type="Proteomes" id="UP000054600"/>
    </source>
</evidence>
<dbReference type="AlphaFoldDB" id="A0A0W0YHJ3"/>
<gene>
    <name evidence="3" type="ORF">Lsha_2823</name>
</gene>
<feature type="compositionally biased region" description="Polar residues" evidence="1">
    <location>
        <begin position="47"/>
        <end position="56"/>
    </location>
</feature>
<feature type="chain" id="PRO_5006917639" evidence="2">
    <location>
        <begin position="20"/>
        <end position="80"/>
    </location>
</feature>
<evidence type="ECO:0000313" key="3">
    <source>
        <dbReference type="EMBL" id="KTD56424.1"/>
    </source>
</evidence>
<dbReference type="Proteomes" id="UP000054600">
    <property type="component" value="Unassembled WGS sequence"/>
</dbReference>
<reference evidence="3 4" key="1">
    <citation type="submission" date="2015-11" db="EMBL/GenBank/DDBJ databases">
        <title>Genomic analysis of 38 Legionella species identifies large and diverse effector repertoires.</title>
        <authorList>
            <person name="Burstein D."/>
            <person name="Amaro F."/>
            <person name="Zusman T."/>
            <person name="Lifshitz Z."/>
            <person name="Cohen O."/>
            <person name="Gilbert J.A."/>
            <person name="Pupko T."/>
            <person name="Shuman H.A."/>
            <person name="Segal G."/>
        </authorList>
    </citation>
    <scope>NUCLEOTIDE SEQUENCE [LARGE SCALE GENOMIC DNA]</scope>
    <source>
        <strain evidence="3 4">ATCC 49655</strain>
    </source>
</reference>
<accession>A0A0W0YHJ3</accession>
<dbReference type="PATRIC" id="fig|1122169.6.peg.3247"/>
<dbReference type="STRING" id="1122169.Lsha_2823"/>